<comment type="caution">
    <text evidence="1">The sequence shown here is derived from an EMBL/GenBank/DDBJ whole genome shotgun (WGS) entry which is preliminary data.</text>
</comment>
<proteinExistence type="predicted"/>
<evidence type="ECO:0008006" key="3">
    <source>
        <dbReference type="Google" id="ProtNLM"/>
    </source>
</evidence>
<dbReference type="Proteomes" id="UP000267844">
    <property type="component" value="Unassembled WGS sequence"/>
</dbReference>
<dbReference type="EMBL" id="RHPO01000014">
    <property type="protein sequence ID" value="RRT91567.1"/>
    <property type="molecule type" value="Genomic_DNA"/>
</dbReference>
<sequence length="236" mass="28010">MLITHFIVVELKNKNYFRVLIKNYNIMKQLLLAGFLLFSNFGFGQENLTAYYQYKTSFLNSNLNGVSIVYELNKKGDEANFEIRKNDKFYDGQIYNYANYKDMIVETQRNYKGQRAIIFNSNKTDWAFKDETKVINNCNAKRADFQFELGKLTHKIEIWYCPSEMRFSPIDQDINYFDIPGYIISYKETLNNKAKMTIEYNLLEFKENNTIQIKRPNEGERINYDLIDKGFTTSNN</sequence>
<gene>
    <name evidence="1" type="ORF">EGI89_08300</name>
</gene>
<name>A0A3R8Z892_9FLAO</name>
<protein>
    <recommendedName>
        <fullName evidence="3">GLPGLI family protein</fullName>
    </recommendedName>
</protein>
<organism evidence="1 2">
    <name type="scientific">Empedobacter falsenii</name>
    <dbReference type="NCBI Taxonomy" id="343874"/>
    <lineage>
        <taxon>Bacteria</taxon>
        <taxon>Pseudomonadati</taxon>
        <taxon>Bacteroidota</taxon>
        <taxon>Flavobacteriia</taxon>
        <taxon>Flavobacteriales</taxon>
        <taxon>Weeksellaceae</taxon>
        <taxon>Empedobacter</taxon>
    </lineage>
</organism>
<dbReference type="AlphaFoldDB" id="A0A3R8Z892"/>
<accession>A0A3R8Z892</accession>
<evidence type="ECO:0000313" key="2">
    <source>
        <dbReference type="Proteomes" id="UP000267844"/>
    </source>
</evidence>
<reference evidence="1 2" key="1">
    <citation type="submission" date="2018-10" db="EMBL/GenBank/DDBJ databases">
        <title>Transmission dynamics of multidrug resistant bacteria on intensive care unit surfaces.</title>
        <authorList>
            <person name="D'Souza A.W."/>
            <person name="Potter R.F."/>
            <person name="Wallace M."/>
            <person name="Shupe A."/>
            <person name="Patel S."/>
            <person name="Sun S."/>
            <person name="Gul D."/>
            <person name="Kwon J.H."/>
            <person name="Andleeb S."/>
            <person name="Burnham C.-A.D."/>
            <person name="Dantas G."/>
        </authorList>
    </citation>
    <scope>NUCLEOTIDE SEQUENCE [LARGE SCALE GENOMIC DNA]</scope>
    <source>
        <strain evidence="1 2">WF_348</strain>
    </source>
</reference>
<evidence type="ECO:0000313" key="1">
    <source>
        <dbReference type="EMBL" id="RRT91567.1"/>
    </source>
</evidence>